<dbReference type="EMBL" id="MQAD01000005">
    <property type="protein sequence ID" value="OOE04690.1"/>
    <property type="molecule type" value="Genomic_DNA"/>
</dbReference>
<reference evidence="4" key="1">
    <citation type="submission" date="2016-11" db="EMBL/GenBank/DDBJ databases">
        <title>Draft genome sequence of Anoxybacillus sp. strain 103 isolated from the Qarvajar hot spring in Nagorno-Karabach.</title>
        <authorList>
            <person name="Hovhannisyan P."/>
            <person name="Panosyan H."/>
            <person name="Birkeland N.-K."/>
        </authorList>
    </citation>
    <scope>NUCLEOTIDE SEQUENCE [LARGE SCALE GENOMIC DNA]</scope>
    <source>
        <strain evidence="4">103</strain>
    </source>
</reference>
<dbReference type="Pfam" id="PF17881">
    <property type="entry name" value="TseB"/>
    <property type="match status" value="1"/>
</dbReference>
<sequence>MKMKKVLIAFVCLLFTALFLYIDAYSDAVSSKNESEQRAMKQAEKQGIIHIDDVYTYRGSDVYVIVIGKNDEGEQMIAWVTEKGKIVDVRKASEGITKQQAQSSIKTYHPKEVVSVKLGMEKGIPLWEITYIDERDRYSFYYVRFEDGAFLKRYHFARGKDS</sequence>
<name>A0A1V3FU56_9BACL</name>
<dbReference type="Gene3D" id="3.10.450.40">
    <property type="match status" value="2"/>
</dbReference>
<dbReference type="Pfam" id="PF03413">
    <property type="entry name" value="PepSY"/>
    <property type="match status" value="1"/>
</dbReference>
<accession>A0A1V3FU56</accession>
<proteinExistence type="predicted"/>
<evidence type="ECO:0000259" key="1">
    <source>
        <dbReference type="Pfam" id="PF03413"/>
    </source>
</evidence>
<dbReference type="Proteomes" id="UP000188458">
    <property type="component" value="Unassembled WGS sequence"/>
</dbReference>
<dbReference type="InterPro" id="IPR041401">
    <property type="entry name" value="TseB-like_dom"/>
</dbReference>
<gene>
    <name evidence="3" type="ORF">BO219_04660</name>
</gene>
<feature type="domain" description="Cell wall elongation regulator TseB-like" evidence="2">
    <location>
        <begin position="39"/>
        <end position="80"/>
    </location>
</feature>
<dbReference type="InterPro" id="IPR025711">
    <property type="entry name" value="PepSY"/>
</dbReference>
<evidence type="ECO:0000313" key="3">
    <source>
        <dbReference type="EMBL" id="OOE04690.1"/>
    </source>
</evidence>
<protein>
    <submittedName>
        <fullName evidence="3">Copper amine oxidase</fullName>
    </submittedName>
</protein>
<evidence type="ECO:0000259" key="2">
    <source>
        <dbReference type="Pfam" id="PF17881"/>
    </source>
</evidence>
<keyword evidence="4" id="KW-1185">Reference proteome</keyword>
<organism evidence="3 4">
    <name type="scientific">Anoxybacillus kestanbolensis</name>
    <dbReference type="NCBI Taxonomy" id="227476"/>
    <lineage>
        <taxon>Bacteria</taxon>
        <taxon>Bacillati</taxon>
        <taxon>Bacillota</taxon>
        <taxon>Bacilli</taxon>
        <taxon>Bacillales</taxon>
        <taxon>Anoxybacillaceae</taxon>
        <taxon>Anoxybacillus</taxon>
    </lineage>
</organism>
<dbReference type="InterPro" id="IPR046350">
    <property type="entry name" value="Cystatin_sf"/>
</dbReference>
<dbReference type="SUPFAM" id="SSF54403">
    <property type="entry name" value="Cystatin/monellin"/>
    <property type="match status" value="2"/>
</dbReference>
<evidence type="ECO:0000313" key="4">
    <source>
        <dbReference type="Proteomes" id="UP000188458"/>
    </source>
</evidence>
<feature type="domain" description="PepSY" evidence="1">
    <location>
        <begin position="96"/>
        <end position="153"/>
    </location>
</feature>
<dbReference type="AlphaFoldDB" id="A0A1V3FU56"/>
<comment type="caution">
    <text evidence="3">The sequence shown here is derived from an EMBL/GenBank/DDBJ whole genome shotgun (WGS) entry which is preliminary data.</text>
</comment>